<dbReference type="Gene3D" id="1.10.10.770">
    <property type="match status" value="1"/>
</dbReference>
<feature type="short sequence motif" description="'KMSKS' region" evidence="10">
    <location>
        <begin position="290"/>
        <end position="294"/>
    </location>
</feature>
<protein>
    <recommendedName>
        <fullName evidence="10">Lysine--tRNA ligase</fullName>
        <ecNumber evidence="10">6.1.1.6</ecNumber>
    </recommendedName>
    <alternativeName>
        <fullName evidence="10">Lysyl-tRNA synthetase</fullName>
        <shortName evidence="10">LysRS</shortName>
    </alternativeName>
</protein>
<evidence type="ECO:0000256" key="2">
    <source>
        <dbReference type="ARBA" id="ARBA00005594"/>
    </source>
</evidence>
<evidence type="ECO:0000256" key="10">
    <source>
        <dbReference type="HAMAP-Rule" id="MF_00177"/>
    </source>
</evidence>
<dbReference type="GO" id="GO:0005524">
    <property type="term" value="F:ATP binding"/>
    <property type="evidence" value="ECO:0007669"/>
    <property type="project" value="UniProtKB-UniRule"/>
</dbReference>
<dbReference type="InterPro" id="IPR008925">
    <property type="entry name" value="aa_tRNA-synth_I_cd-bd_sf"/>
</dbReference>
<dbReference type="AlphaFoldDB" id="A0A0C1N0N2"/>
<dbReference type="Proteomes" id="UP000031258">
    <property type="component" value="Unassembled WGS sequence"/>
</dbReference>
<dbReference type="NCBIfam" id="NF001968">
    <property type="entry name" value="PRK00750.1-2"/>
    <property type="match status" value="1"/>
</dbReference>
<dbReference type="PROSITE" id="PS00178">
    <property type="entry name" value="AA_TRNA_LIGASE_I"/>
    <property type="match status" value="1"/>
</dbReference>
<evidence type="ECO:0000256" key="7">
    <source>
        <dbReference type="ARBA" id="ARBA00022917"/>
    </source>
</evidence>
<evidence type="ECO:0000313" key="11">
    <source>
        <dbReference type="EMBL" id="KIE05871.1"/>
    </source>
</evidence>
<dbReference type="Gene3D" id="3.40.50.620">
    <property type="entry name" value="HUPs"/>
    <property type="match status" value="2"/>
</dbReference>
<evidence type="ECO:0000256" key="3">
    <source>
        <dbReference type="ARBA" id="ARBA00022490"/>
    </source>
</evidence>
<keyword evidence="4 10" id="KW-0436">Ligase</keyword>
<proteinExistence type="inferred from homology"/>
<dbReference type="Pfam" id="PF01921">
    <property type="entry name" value="tRNA-synt_1f"/>
    <property type="match status" value="1"/>
</dbReference>
<dbReference type="PANTHER" id="PTHR37940">
    <property type="entry name" value="LYSINE--TRNA LIGASE"/>
    <property type="match status" value="1"/>
</dbReference>
<dbReference type="Gene3D" id="1.10.10.350">
    <property type="match status" value="1"/>
</dbReference>
<dbReference type="SUPFAM" id="SSF52374">
    <property type="entry name" value="Nucleotidylyl transferase"/>
    <property type="match status" value="1"/>
</dbReference>
<name>A0A0C1N0N2_9RICK</name>
<gene>
    <name evidence="11" type="primary">lysS_2</name>
    <name evidence="10" type="synonym">lysS</name>
    <name evidence="11" type="ORF">NF27_CG00510</name>
</gene>
<dbReference type="InterPro" id="IPR002904">
    <property type="entry name" value="Lys-tRNA-ligase"/>
</dbReference>
<keyword evidence="3 10" id="KW-0963">Cytoplasm</keyword>
<sequence>MSDIITKALESNAWPFKEAEAILKKINNQLPKKGYVLFETGYGPSGLPHIGTFGEVVRTTMVRKAFELISDIPTRLFCISDDMDGMRKIPDTIPNKEEYKKYLDLPLTKIPDPFNTCESFGHHMNARLRAFLDAFNFEYEFFSSTECYKSGVFNESLLKVLKHYDEIMDIMLPTLGEERRATYSPFLPICPKSGKVLQVLIIDRDAENGLIRYKDESGEIVTVKVTDGNCKLQWKPDFGMRWAAFDVDFEMYGKDHLVNGPIYTRICKTIGGKAPHQMYYELFLDENGQKISKSKGNGITLDEWLRYAPPESLSLFMYQSPQKAKKLYFDVIPKNVDDYLNYLNSYHTEQDEKKRLANPVYHIHKGSPPKPETTITYSLLLNLVSASHLEDPKVIWKYIKRYDASIEEKENSFVDKMIKCAINYYHDFIKPNKKFRAPTEIERSALIKFKEYLSSLDSPSIDELQTLTFTVGKEFNLELKLWFQALYEVLLGSAQGPRFGSFIALYGIKETIELIDSKIKSNYQI</sequence>
<dbReference type="GO" id="GO:0000049">
    <property type="term" value="F:tRNA binding"/>
    <property type="evidence" value="ECO:0007669"/>
    <property type="project" value="InterPro"/>
</dbReference>
<dbReference type="NCBIfam" id="TIGR00467">
    <property type="entry name" value="lysS_arch"/>
    <property type="match status" value="1"/>
</dbReference>
<dbReference type="RefSeq" id="WP_039455108.1">
    <property type="nucleotide sequence ID" value="NZ_JSWE01000058.1"/>
</dbReference>
<comment type="catalytic activity">
    <reaction evidence="9 10">
        <text>tRNA(Lys) + L-lysine + ATP = L-lysyl-tRNA(Lys) + AMP + diphosphate</text>
        <dbReference type="Rhea" id="RHEA:20792"/>
        <dbReference type="Rhea" id="RHEA-COMP:9696"/>
        <dbReference type="Rhea" id="RHEA-COMP:9697"/>
        <dbReference type="ChEBI" id="CHEBI:30616"/>
        <dbReference type="ChEBI" id="CHEBI:32551"/>
        <dbReference type="ChEBI" id="CHEBI:33019"/>
        <dbReference type="ChEBI" id="CHEBI:78442"/>
        <dbReference type="ChEBI" id="CHEBI:78529"/>
        <dbReference type="ChEBI" id="CHEBI:456215"/>
        <dbReference type="EC" id="6.1.1.6"/>
    </reaction>
</comment>
<dbReference type="EC" id="6.1.1.6" evidence="10"/>
<keyword evidence="6 10" id="KW-0067">ATP-binding</keyword>
<accession>A0A0C1N0N2</accession>
<comment type="similarity">
    <text evidence="2 10">Belongs to the class-I aminoacyl-tRNA synthetase family.</text>
</comment>
<evidence type="ECO:0000256" key="6">
    <source>
        <dbReference type="ARBA" id="ARBA00022840"/>
    </source>
</evidence>
<keyword evidence="5 10" id="KW-0547">Nucleotide-binding</keyword>
<dbReference type="OrthoDB" id="9803151at2"/>
<evidence type="ECO:0000256" key="5">
    <source>
        <dbReference type="ARBA" id="ARBA00022741"/>
    </source>
</evidence>
<dbReference type="GO" id="GO:0006430">
    <property type="term" value="P:lysyl-tRNA aminoacylation"/>
    <property type="evidence" value="ECO:0007669"/>
    <property type="project" value="UniProtKB-UniRule"/>
</dbReference>
<evidence type="ECO:0000256" key="9">
    <source>
        <dbReference type="ARBA" id="ARBA00048573"/>
    </source>
</evidence>
<dbReference type="EMBL" id="JSWE01000058">
    <property type="protein sequence ID" value="KIE05871.1"/>
    <property type="molecule type" value="Genomic_DNA"/>
</dbReference>
<dbReference type="GO" id="GO:0005737">
    <property type="term" value="C:cytoplasm"/>
    <property type="evidence" value="ECO:0007669"/>
    <property type="project" value="UniProtKB-SubCell"/>
</dbReference>
<feature type="short sequence motif" description="'HIGH' region" evidence="10">
    <location>
        <begin position="44"/>
        <end position="52"/>
    </location>
</feature>
<dbReference type="InterPro" id="IPR014729">
    <property type="entry name" value="Rossmann-like_a/b/a_fold"/>
</dbReference>
<comment type="subcellular location">
    <subcellularLocation>
        <location evidence="1 10">Cytoplasm</location>
    </subcellularLocation>
</comment>
<dbReference type="PATRIC" id="fig|86105.3.peg.285"/>
<evidence type="ECO:0000256" key="1">
    <source>
        <dbReference type="ARBA" id="ARBA00004496"/>
    </source>
</evidence>
<keyword evidence="7 10" id="KW-0648">Protein biosynthesis</keyword>
<dbReference type="PANTHER" id="PTHR37940:SF1">
    <property type="entry name" value="LYSINE--TRNA LIGASE"/>
    <property type="match status" value="1"/>
</dbReference>
<dbReference type="HAMAP" id="MF_00177">
    <property type="entry name" value="Lys_tRNA_synth_class1"/>
    <property type="match status" value="1"/>
</dbReference>
<comment type="caution">
    <text evidence="11">The sequence shown here is derived from an EMBL/GenBank/DDBJ whole genome shotgun (WGS) entry which is preliminary data.</text>
</comment>
<evidence type="ECO:0000256" key="4">
    <source>
        <dbReference type="ARBA" id="ARBA00022598"/>
    </source>
</evidence>
<dbReference type="SUPFAM" id="SSF48163">
    <property type="entry name" value="An anticodon-binding domain of class I aminoacyl-tRNA synthetases"/>
    <property type="match status" value="1"/>
</dbReference>
<keyword evidence="8 10" id="KW-0030">Aminoacyl-tRNA synthetase</keyword>
<evidence type="ECO:0000313" key="12">
    <source>
        <dbReference type="Proteomes" id="UP000031258"/>
    </source>
</evidence>
<dbReference type="STRING" id="86105.NF27_CG00510"/>
<keyword evidence="12" id="KW-1185">Reference proteome</keyword>
<reference evidence="11 12" key="1">
    <citation type="submission" date="2014-11" db="EMBL/GenBank/DDBJ databases">
        <title>A Rickettsiales Symbiont of Amoebae With Ancient Features.</title>
        <authorList>
            <person name="Schulz F."/>
            <person name="Martijn J."/>
            <person name="Wascher F."/>
            <person name="Kostanjsek R."/>
            <person name="Ettema T.J."/>
            <person name="Horn M."/>
        </authorList>
    </citation>
    <scope>NUCLEOTIDE SEQUENCE [LARGE SCALE GENOMIC DNA]</scope>
    <source>
        <strain evidence="11 12">UWC36</strain>
    </source>
</reference>
<evidence type="ECO:0000256" key="8">
    <source>
        <dbReference type="ARBA" id="ARBA00023146"/>
    </source>
</evidence>
<dbReference type="InterPro" id="IPR020751">
    <property type="entry name" value="aa-tRNA-synth_I_codon-bd_sub2"/>
</dbReference>
<dbReference type="GO" id="GO:0004824">
    <property type="term" value="F:lysine-tRNA ligase activity"/>
    <property type="evidence" value="ECO:0007669"/>
    <property type="project" value="UniProtKB-UniRule"/>
</dbReference>
<feature type="binding site" evidence="10">
    <location>
        <position position="293"/>
    </location>
    <ligand>
        <name>ATP</name>
        <dbReference type="ChEBI" id="CHEBI:30616"/>
    </ligand>
</feature>
<organism evidence="11 12">
    <name type="scientific">Candidatus Jidaibacter acanthamoebae</name>
    <dbReference type="NCBI Taxonomy" id="86105"/>
    <lineage>
        <taxon>Bacteria</taxon>
        <taxon>Pseudomonadati</taxon>
        <taxon>Pseudomonadota</taxon>
        <taxon>Alphaproteobacteria</taxon>
        <taxon>Rickettsiales</taxon>
        <taxon>Candidatus Midichloriaceae</taxon>
        <taxon>Candidatus Jidaibacter</taxon>
    </lineage>
</organism>
<dbReference type="InterPro" id="IPR001412">
    <property type="entry name" value="aa-tRNA-synth_I_CS"/>
</dbReference>